<comment type="caution">
    <text evidence="2">The sequence shown here is derived from an EMBL/GenBank/DDBJ whole genome shotgun (WGS) entry which is preliminary data.</text>
</comment>
<organism evidence="2 3">
    <name type="scientific">Candidatus Collierbacteria bacterium CG10_big_fil_rev_8_21_14_0_10_43_36</name>
    <dbReference type="NCBI Taxonomy" id="1974534"/>
    <lineage>
        <taxon>Bacteria</taxon>
        <taxon>Candidatus Collieribacteriota</taxon>
    </lineage>
</organism>
<name>A0A2H0VK36_9BACT</name>
<evidence type="ECO:0000256" key="1">
    <source>
        <dbReference type="SAM" id="Phobius"/>
    </source>
</evidence>
<reference evidence="3" key="1">
    <citation type="submission" date="2017-09" db="EMBL/GenBank/DDBJ databases">
        <title>Depth-based differentiation of microbial function through sediment-hosted aquifers and enrichment of novel symbionts in the deep terrestrial subsurface.</title>
        <authorList>
            <person name="Probst A.J."/>
            <person name="Ladd B."/>
            <person name="Jarett J.K."/>
            <person name="Geller-Mcgrath D.E."/>
            <person name="Sieber C.M.K."/>
            <person name="Emerson J.B."/>
            <person name="Anantharaman K."/>
            <person name="Thomas B.C."/>
            <person name="Malmstrom R."/>
            <person name="Stieglmeier M."/>
            <person name="Klingl A."/>
            <person name="Woyke T."/>
            <person name="Ryan C.M."/>
            <person name="Banfield J.F."/>
        </authorList>
    </citation>
    <scope>NUCLEOTIDE SEQUENCE [LARGE SCALE GENOMIC DNA]</scope>
</reference>
<dbReference type="Proteomes" id="UP000230730">
    <property type="component" value="Unassembled WGS sequence"/>
</dbReference>
<proteinExistence type="predicted"/>
<feature type="transmembrane region" description="Helical" evidence="1">
    <location>
        <begin position="12"/>
        <end position="39"/>
    </location>
</feature>
<gene>
    <name evidence="2" type="ORF">COT86_03795</name>
</gene>
<keyword evidence="1" id="KW-1133">Transmembrane helix</keyword>
<accession>A0A2H0VK36</accession>
<feature type="transmembrane region" description="Helical" evidence="1">
    <location>
        <begin position="100"/>
        <end position="131"/>
    </location>
</feature>
<evidence type="ECO:0000313" key="3">
    <source>
        <dbReference type="Proteomes" id="UP000230730"/>
    </source>
</evidence>
<protein>
    <submittedName>
        <fullName evidence="2">Uncharacterized protein</fullName>
    </submittedName>
</protein>
<sequence>MKSSKSWEEIGLSCLGVIALAFILVLFSAWVMSMVWGLIVPTIFTAAVEASLLPAALTLVQAIKLSILFWALGLTTATASSSSSSSSSSSLSGEGCATTILAVVIGIVLFAIIWAVMVAISGFIVWLVWAWVVPDVFAGAVAAGFVPAALSYWNACLLTILFSVLGLSNKRASSKSK</sequence>
<dbReference type="EMBL" id="PFAE01000062">
    <property type="protein sequence ID" value="PIR99451.1"/>
    <property type="molecule type" value="Genomic_DNA"/>
</dbReference>
<feature type="transmembrane region" description="Helical" evidence="1">
    <location>
        <begin position="137"/>
        <end position="167"/>
    </location>
</feature>
<dbReference type="AlphaFoldDB" id="A0A2H0VK36"/>
<keyword evidence="1" id="KW-0472">Membrane</keyword>
<evidence type="ECO:0000313" key="2">
    <source>
        <dbReference type="EMBL" id="PIR99451.1"/>
    </source>
</evidence>
<keyword evidence="1" id="KW-0812">Transmembrane</keyword>